<feature type="transmembrane region" description="Helical" evidence="9">
    <location>
        <begin position="191"/>
        <end position="212"/>
    </location>
</feature>
<dbReference type="InterPro" id="IPR027417">
    <property type="entry name" value="P-loop_NTPase"/>
</dbReference>
<feature type="domain" description="Peptidase C39" evidence="12">
    <location>
        <begin position="23"/>
        <end position="146"/>
    </location>
</feature>
<keyword evidence="5" id="KW-0653">Protein transport</keyword>
<keyword evidence="7 9" id="KW-0472">Membrane</keyword>
<dbReference type="PANTHER" id="PTHR24221:SF654">
    <property type="entry name" value="ATP-BINDING CASSETTE SUB-FAMILY B MEMBER 6"/>
    <property type="match status" value="1"/>
</dbReference>
<dbReference type="Pfam" id="PF03412">
    <property type="entry name" value="Peptidase_C39"/>
    <property type="match status" value="1"/>
</dbReference>
<dbReference type="PROSITE" id="PS00211">
    <property type="entry name" value="ABC_TRANSPORTER_1"/>
    <property type="match status" value="1"/>
</dbReference>
<keyword evidence="6 9" id="KW-1133">Transmembrane helix</keyword>
<dbReference type="PANTHER" id="PTHR24221">
    <property type="entry name" value="ATP-BINDING CASSETTE SUB-FAMILY B"/>
    <property type="match status" value="1"/>
</dbReference>
<evidence type="ECO:0000259" key="11">
    <source>
        <dbReference type="PROSITE" id="PS50929"/>
    </source>
</evidence>
<evidence type="ECO:0000256" key="6">
    <source>
        <dbReference type="ARBA" id="ARBA00022989"/>
    </source>
</evidence>
<evidence type="ECO:0000259" key="12">
    <source>
        <dbReference type="PROSITE" id="PS50990"/>
    </source>
</evidence>
<dbReference type="GO" id="GO:0005524">
    <property type="term" value="F:ATP binding"/>
    <property type="evidence" value="ECO:0007669"/>
    <property type="project" value="UniProtKB-KW"/>
</dbReference>
<keyword evidence="3" id="KW-0547">Nucleotide-binding</keyword>
<dbReference type="InterPro" id="IPR011527">
    <property type="entry name" value="ABC1_TM_dom"/>
</dbReference>
<dbReference type="EMBL" id="CAXJIO010000013">
    <property type="protein sequence ID" value="CAL2103741.1"/>
    <property type="molecule type" value="Genomic_DNA"/>
</dbReference>
<dbReference type="PROSITE" id="PS50893">
    <property type="entry name" value="ABC_TRANSPORTER_2"/>
    <property type="match status" value="1"/>
</dbReference>
<keyword evidence="14" id="KW-1185">Reference proteome</keyword>
<dbReference type="PROSITE" id="PS50929">
    <property type="entry name" value="ABC_TM1F"/>
    <property type="match status" value="1"/>
</dbReference>
<dbReference type="PROSITE" id="PS50990">
    <property type="entry name" value="PEPTIDASE_C39"/>
    <property type="match status" value="1"/>
</dbReference>
<dbReference type="SMART" id="SM00382">
    <property type="entry name" value="AAA"/>
    <property type="match status" value="1"/>
</dbReference>
<keyword evidence="2 9" id="KW-0812">Transmembrane</keyword>
<dbReference type="Pfam" id="PF00664">
    <property type="entry name" value="ABC_membrane"/>
    <property type="match status" value="1"/>
</dbReference>
<feature type="transmembrane region" description="Helical" evidence="9">
    <location>
        <begin position="427"/>
        <end position="454"/>
    </location>
</feature>
<feature type="domain" description="ABC transmembrane type-1" evidence="11">
    <location>
        <begin position="192"/>
        <end position="473"/>
    </location>
</feature>
<feature type="transmembrane region" description="Helical" evidence="9">
    <location>
        <begin position="332"/>
        <end position="349"/>
    </location>
</feature>
<dbReference type="SUPFAM" id="SSF90123">
    <property type="entry name" value="ABC transporter transmembrane region"/>
    <property type="match status" value="1"/>
</dbReference>
<dbReference type="InterPro" id="IPR017871">
    <property type="entry name" value="ABC_transporter-like_CS"/>
</dbReference>
<dbReference type="Proteomes" id="UP001497527">
    <property type="component" value="Unassembled WGS sequence"/>
</dbReference>
<keyword evidence="5" id="KW-0813">Transport</keyword>
<feature type="transmembrane region" description="Helical" evidence="9">
    <location>
        <begin position="20"/>
        <end position="42"/>
    </location>
</feature>
<evidence type="ECO:0000256" key="9">
    <source>
        <dbReference type="SAM" id="Phobius"/>
    </source>
</evidence>
<reference evidence="13 14" key="1">
    <citation type="submission" date="2024-05" db="EMBL/GenBank/DDBJ databases">
        <authorList>
            <person name="Duchaud E."/>
        </authorList>
    </citation>
    <scope>NUCLEOTIDE SEQUENCE [LARGE SCALE GENOMIC DNA]</scope>
    <source>
        <strain evidence="13">Ena-SAMPLE-TAB-13-05-2024-13:56:06:370-140308</strain>
    </source>
</reference>
<dbReference type="Pfam" id="PF00005">
    <property type="entry name" value="ABC_tran"/>
    <property type="match status" value="1"/>
</dbReference>
<dbReference type="InterPro" id="IPR003593">
    <property type="entry name" value="AAA+_ATPase"/>
</dbReference>
<evidence type="ECO:0000256" key="2">
    <source>
        <dbReference type="ARBA" id="ARBA00022692"/>
    </source>
</evidence>
<dbReference type="Gene3D" id="3.40.50.300">
    <property type="entry name" value="P-loop containing nucleotide triphosphate hydrolases"/>
    <property type="match status" value="1"/>
</dbReference>
<evidence type="ECO:0000256" key="3">
    <source>
        <dbReference type="ARBA" id="ARBA00022741"/>
    </source>
</evidence>
<organism evidence="13 14">
    <name type="scientific">Tenacibaculum polynesiense</name>
    <dbReference type="NCBI Taxonomy" id="3137857"/>
    <lineage>
        <taxon>Bacteria</taxon>
        <taxon>Pseudomonadati</taxon>
        <taxon>Bacteroidota</taxon>
        <taxon>Flavobacteriia</taxon>
        <taxon>Flavobacteriales</taxon>
        <taxon>Flavobacteriaceae</taxon>
        <taxon>Tenacibaculum</taxon>
    </lineage>
</organism>
<comment type="subcellular location">
    <subcellularLocation>
        <location evidence="1">Cell membrane</location>
        <topology evidence="1">Multi-pass membrane protein</topology>
    </subcellularLocation>
</comment>
<accession>A0ABM9PDY9</accession>
<dbReference type="InterPro" id="IPR039421">
    <property type="entry name" value="Type_1_exporter"/>
</dbReference>
<name>A0ABM9PDY9_9FLAO</name>
<comment type="caution">
    <text evidence="13">The sequence shown here is derived from an EMBL/GenBank/DDBJ whole genome shotgun (WGS) entry which is preliminary data.</text>
</comment>
<dbReference type="Gene3D" id="3.90.70.10">
    <property type="entry name" value="Cysteine proteinases"/>
    <property type="match status" value="1"/>
</dbReference>
<evidence type="ECO:0000256" key="4">
    <source>
        <dbReference type="ARBA" id="ARBA00022840"/>
    </source>
</evidence>
<evidence type="ECO:0000256" key="7">
    <source>
        <dbReference type="ARBA" id="ARBA00023136"/>
    </source>
</evidence>
<feature type="transmembrane region" description="Helical" evidence="9">
    <location>
        <begin position="309"/>
        <end position="326"/>
    </location>
</feature>
<dbReference type="SUPFAM" id="SSF52540">
    <property type="entry name" value="P-loop containing nucleoside triphosphate hydrolases"/>
    <property type="match status" value="1"/>
</dbReference>
<dbReference type="InterPro" id="IPR005074">
    <property type="entry name" value="Peptidase_C39"/>
</dbReference>
<evidence type="ECO:0000256" key="5">
    <source>
        <dbReference type="ARBA" id="ARBA00022927"/>
    </source>
</evidence>
<evidence type="ECO:0000313" key="14">
    <source>
        <dbReference type="Proteomes" id="UP001497527"/>
    </source>
</evidence>
<dbReference type="RefSeq" id="WP_348717941.1">
    <property type="nucleotide sequence ID" value="NZ_CAXJIO010000013.1"/>
</dbReference>
<protein>
    <submittedName>
        <fullName evidence="13">ATP-binding cassette, subfamily B</fullName>
    </submittedName>
</protein>
<keyword evidence="8" id="KW-0080">Bacteriocin transport</keyword>
<evidence type="ECO:0000313" key="13">
    <source>
        <dbReference type="EMBL" id="CAL2103741.1"/>
    </source>
</evidence>
<sequence>MLRLETYLKLPYNRSKKLPFVYQLTSTDCAAACLCMIVNYFGKKATLNGLKKHFEFTRNGVSINDIVDAAKKIGLSPTVIKVSSEELITIPYPTILYWKQEHFLVYDKANKKGENLTFHLADPAYGKVKLDKETFENEWKGINEKGIAIVLQPNEDFEKVQFKNNEGVIKPLSSPIVNYIKKFLIKNKVKYLLAFTLLVISLVANWTIPFLFQKIIDEGVMSKSMNMVYFFLMSQAVLFLSYFISEFFSRLILTKFNFSLSVNLKENLLFKLIKLPVRYFDTRLNTETLQRINDQNKIQTYMTWKGPELVISILNILIFGSILLYYNTTVFISYFTLSIISFIWVFLFLKRRAILEYAMFLKSSENSNHIYEFIMNMPEIKVNNAQDNIVNKISGIQKKLNDIELRSLYLNTYQFVGVNILTKIKEIIAIGICAYFIIEGEITLGALISISYVIGQLTGPMNNLVTFIKDTQDAKLSNDRVNDIYATKEENENKNIDFSKREVSDIVVDNLSFKYPGKFSPTILDDISFNIKKNTVTAIVGASGSGKTTLLKLLLSFYSTKPKAITVDGIDMNNVLPSSWRSQCGIVLQDGNIFSGTIAENITFSDANIDYERLVKVCDIACANDFINHLPMRFNTKIGNSGLQLSGGQKQRILIARAIYKNPDFIFLDEATSALDAENEKLIHNNLQEFFVGKTVVIIAHRLSTVKNADNIIVLKRGKIVESGNHKELTDRKGEYYHLVKNQLELGN</sequence>
<dbReference type="InterPro" id="IPR036640">
    <property type="entry name" value="ABC1_TM_sf"/>
</dbReference>
<gene>
    <name evidence="13" type="ORF">T190423A01A_40334</name>
</gene>
<evidence type="ECO:0000256" key="8">
    <source>
        <dbReference type="ARBA" id="ARBA00043264"/>
    </source>
</evidence>
<feature type="domain" description="ABC transporter" evidence="10">
    <location>
        <begin position="506"/>
        <end position="742"/>
    </location>
</feature>
<evidence type="ECO:0000259" key="10">
    <source>
        <dbReference type="PROSITE" id="PS50893"/>
    </source>
</evidence>
<dbReference type="InterPro" id="IPR003439">
    <property type="entry name" value="ABC_transporter-like_ATP-bd"/>
</dbReference>
<evidence type="ECO:0000256" key="1">
    <source>
        <dbReference type="ARBA" id="ARBA00004651"/>
    </source>
</evidence>
<feature type="transmembrane region" description="Helical" evidence="9">
    <location>
        <begin position="227"/>
        <end position="245"/>
    </location>
</feature>
<dbReference type="Gene3D" id="1.20.1560.10">
    <property type="entry name" value="ABC transporter type 1, transmembrane domain"/>
    <property type="match status" value="1"/>
</dbReference>
<proteinExistence type="predicted"/>
<keyword evidence="4 13" id="KW-0067">ATP-binding</keyword>